<keyword evidence="4" id="KW-0963">Cytoplasm</keyword>
<comment type="caution">
    <text evidence="11">The sequence shown here is derived from an EMBL/GenBank/DDBJ whole genome shotgun (WGS) entry which is preliminary data.</text>
</comment>
<dbReference type="EMBL" id="JWLZ01000227">
    <property type="protein sequence ID" value="KHT58019.1"/>
    <property type="molecule type" value="Genomic_DNA"/>
</dbReference>
<comment type="cofactor">
    <cofactor evidence="1">
        <name>FAD</name>
        <dbReference type="ChEBI" id="CHEBI:57692"/>
    </cofactor>
</comment>
<reference evidence="11 12" key="1">
    <citation type="submission" date="2014-12" db="EMBL/GenBank/DDBJ databases">
        <title>Genome sequencing of Photobacterium gaetbulicola AD005a.</title>
        <authorList>
            <person name="Adrian T.G.S."/>
            <person name="Chan K.G."/>
        </authorList>
    </citation>
    <scope>NUCLEOTIDE SEQUENCE [LARGE SCALE GENOMIC DNA]</scope>
    <source>
        <strain evidence="11 12">AD005a</strain>
    </source>
</reference>
<evidence type="ECO:0000256" key="8">
    <source>
        <dbReference type="ARBA" id="ARBA00023027"/>
    </source>
</evidence>
<accession>A0A0B9FPM4</accession>
<evidence type="ECO:0000313" key="12">
    <source>
        <dbReference type="Proteomes" id="UP000031278"/>
    </source>
</evidence>
<dbReference type="SUPFAM" id="SSF51905">
    <property type="entry name" value="FAD/NAD(P)-binding domain"/>
    <property type="match status" value="1"/>
</dbReference>
<protein>
    <submittedName>
        <fullName evidence="11">NADH:flavorubredoxin oxidoreductase</fullName>
    </submittedName>
</protein>
<comment type="subcellular location">
    <subcellularLocation>
        <location evidence="2">Cytoplasm</location>
    </subcellularLocation>
</comment>
<evidence type="ECO:0000313" key="11">
    <source>
        <dbReference type="EMBL" id="KHT58019.1"/>
    </source>
</evidence>
<dbReference type="InterPro" id="IPR050260">
    <property type="entry name" value="FAD-bd_OxRdtase"/>
</dbReference>
<feature type="domain" description="FAD/NAD(P)-binding" evidence="9">
    <location>
        <begin position="5"/>
        <end position="281"/>
    </location>
</feature>
<evidence type="ECO:0000256" key="2">
    <source>
        <dbReference type="ARBA" id="ARBA00004496"/>
    </source>
</evidence>
<keyword evidence="5" id="KW-0285">Flavoprotein</keyword>
<feature type="domain" description="Rubredoxin binding" evidence="10">
    <location>
        <begin position="309"/>
        <end position="382"/>
    </location>
</feature>
<proteinExistence type="inferred from homology"/>
<sequence>MEHPITIIGSGFAAYQLVKAIRRQDKHVPIRVFTSDEGHDYNKPDLSHASSNQQAASDLIRMSGTDFAAEHQVELYAHSTVEVVETKQKYIVAGGQRYKYGKLVFATGASTFIPPMSGDASGQVVTLNSLAEYRDAQDRLQRANHIAVIGAGLIGTELAMDFACSGKTVSVVDPCQTLMANQLPDYIAMKLERVMVTQGTRFFLVDTVERLSMLPGSRVAVELASGRKIEVDVVVSAAGLKPNIQIAKSAGMLVNKGIVVDALLQTSVSDVYAIGDCAEIHGKVLAYLQPALLSANALAKTLLGQPTSLVLPAMIVKVKTPAFPIQFAGQNIPEDSSEGLSWQIAVNQAGSTLKTLDANGQLTGYVVTQQHLPSAFPLLKELNTK</sequence>
<dbReference type="NCBIfam" id="NF003437">
    <property type="entry name" value="PRK04965.1"/>
    <property type="match status" value="1"/>
</dbReference>
<dbReference type="Pfam" id="PF07992">
    <property type="entry name" value="Pyr_redox_2"/>
    <property type="match status" value="1"/>
</dbReference>
<dbReference type="PANTHER" id="PTHR43429">
    <property type="entry name" value="PYRIDINE NUCLEOTIDE-DISULFIDE OXIDOREDUCTASE DOMAIN-CONTAINING"/>
    <property type="match status" value="1"/>
</dbReference>
<gene>
    <name evidence="11" type="ORF">RJ45_25950</name>
</gene>
<evidence type="ECO:0000256" key="4">
    <source>
        <dbReference type="ARBA" id="ARBA00022490"/>
    </source>
</evidence>
<name>A0A0B9FPM4_9GAMM</name>
<evidence type="ECO:0000256" key="7">
    <source>
        <dbReference type="ARBA" id="ARBA00023002"/>
    </source>
</evidence>
<keyword evidence="7" id="KW-0560">Oxidoreductase</keyword>
<dbReference type="GO" id="GO:0005737">
    <property type="term" value="C:cytoplasm"/>
    <property type="evidence" value="ECO:0007669"/>
    <property type="project" value="UniProtKB-SubCell"/>
</dbReference>
<dbReference type="Gene3D" id="3.30.390.120">
    <property type="match status" value="1"/>
</dbReference>
<dbReference type="PRINTS" id="PR00368">
    <property type="entry name" value="FADPNR"/>
</dbReference>
<dbReference type="GO" id="GO:0016491">
    <property type="term" value="F:oxidoreductase activity"/>
    <property type="evidence" value="ECO:0007669"/>
    <property type="project" value="UniProtKB-KW"/>
</dbReference>
<dbReference type="RefSeq" id="WP_039469770.1">
    <property type="nucleotide sequence ID" value="NZ_JWLZ01000227.1"/>
</dbReference>
<dbReference type="Proteomes" id="UP000031278">
    <property type="component" value="Unassembled WGS sequence"/>
</dbReference>
<dbReference type="AlphaFoldDB" id="A0A0B9FPM4"/>
<dbReference type="PANTHER" id="PTHR43429:SF3">
    <property type="entry name" value="NITRITE REDUCTASE [NAD(P)H]"/>
    <property type="match status" value="1"/>
</dbReference>
<comment type="similarity">
    <text evidence="3">Belongs to the FAD-dependent oxidoreductase family.</text>
</comment>
<dbReference type="PRINTS" id="PR00411">
    <property type="entry name" value="PNDRDTASEI"/>
</dbReference>
<evidence type="ECO:0000259" key="9">
    <source>
        <dbReference type="Pfam" id="PF07992"/>
    </source>
</evidence>
<organism evidence="11 12">
    <name type="scientific">Photobacterium gaetbulicola</name>
    <dbReference type="NCBI Taxonomy" id="1295392"/>
    <lineage>
        <taxon>Bacteria</taxon>
        <taxon>Pseudomonadati</taxon>
        <taxon>Pseudomonadota</taxon>
        <taxon>Gammaproteobacteria</taxon>
        <taxon>Vibrionales</taxon>
        <taxon>Vibrionaceae</taxon>
        <taxon>Photobacterium</taxon>
    </lineage>
</organism>
<evidence type="ECO:0000256" key="3">
    <source>
        <dbReference type="ARBA" id="ARBA00006442"/>
    </source>
</evidence>
<dbReference type="InterPro" id="IPR023753">
    <property type="entry name" value="FAD/NAD-binding_dom"/>
</dbReference>
<keyword evidence="8" id="KW-0520">NAD</keyword>
<dbReference type="Gene3D" id="3.50.50.60">
    <property type="entry name" value="FAD/NAD(P)-binding domain"/>
    <property type="match status" value="2"/>
</dbReference>
<keyword evidence="6" id="KW-0274">FAD</keyword>
<evidence type="ECO:0000259" key="10">
    <source>
        <dbReference type="Pfam" id="PF18113"/>
    </source>
</evidence>
<dbReference type="Pfam" id="PF18113">
    <property type="entry name" value="Rbx_binding"/>
    <property type="match status" value="1"/>
</dbReference>
<dbReference type="InterPro" id="IPR036188">
    <property type="entry name" value="FAD/NAD-bd_sf"/>
</dbReference>
<evidence type="ECO:0000256" key="1">
    <source>
        <dbReference type="ARBA" id="ARBA00001974"/>
    </source>
</evidence>
<evidence type="ECO:0000256" key="5">
    <source>
        <dbReference type="ARBA" id="ARBA00022630"/>
    </source>
</evidence>
<evidence type="ECO:0000256" key="6">
    <source>
        <dbReference type="ARBA" id="ARBA00022827"/>
    </source>
</evidence>
<dbReference type="InterPro" id="IPR041364">
    <property type="entry name" value="Rbx-bd"/>
</dbReference>